<accession>A0A1I6RJB6</accession>
<proteinExistence type="predicted"/>
<feature type="transmembrane region" description="Helical" evidence="1">
    <location>
        <begin position="21"/>
        <end position="39"/>
    </location>
</feature>
<dbReference type="InterPro" id="IPR001434">
    <property type="entry name" value="OmcB-like_DUF11"/>
</dbReference>
<dbReference type="Pfam" id="PF01345">
    <property type="entry name" value="DUF11"/>
    <property type="match status" value="1"/>
</dbReference>
<dbReference type="Gene3D" id="2.60.40.10">
    <property type="entry name" value="Immunoglobulins"/>
    <property type="match status" value="2"/>
</dbReference>
<dbReference type="Proteomes" id="UP000198852">
    <property type="component" value="Unassembled WGS sequence"/>
</dbReference>
<evidence type="ECO:0000259" key="3">
    <source>
        <dbReference type="Pfam" id="PF24346"/>
    </source>
</evidence>
<feature type="domain" description="DUF7507" evidence="3">
    <location>
        <begin position="783"/>
        <end position="882"/>
    </location>
</feature>
<evidence type="ECO:0000259" key="2">
    <source>
        <dbReference type="Pfam" id="PF01345"/>
    </source>
</evidence>
<dbReference type="Pfam" id="PF24346">
    <property type="entry name" value="DUF7507"/>
    <property type="match status" value="6"/>
</dbReference>
<feature type="domain" description="DUF7507" evidence="3">
    <location>
        <begin position="1010"/>
        <end position="1065"/>
    </location>
</feature>
<dbReference type="InterPro" id="IPR055354">
    <property type="entry name" value="DUF7507"/>
</dbReference>
<keyword evidence="1" id="KW-0812">Transmembrane</keyword>
<evidence type="ECO:0000313" key="4">
    <source>
        <dbReference type="EMBL" id="SFS64765.1"/>
    </source>
</evidence>
<feature type="domain" description="DUF7507" evidence="3">
    <location>
        <begin position="436"/>
        <end position="539"/>
    </location>
</feature>
<keyword evidence="1" id="KW-1133">Transmembrane helix</keyword>
<feature type="domain" description="DUF7507" evidence="3">
    <location>
        <begin position="664"/>
        <end position="767"/>
    </location>
</feature>
<name>A0A1I6RJB6_9PSEU</name>
<organism evidence="4 5">
    <name type="scientific">Saccharopolyspora flava</name>
    <dbReference type="NCBI Taxonomy" id="95161"/>
    <lineage>
        <taxon>Bacteria</taxon>
        <taxon>Bacillati</taxon>
        <taxon>Actinomycetota</taxon>
        <taxon>Actinomycetes</taxon>
        <taxon>Pseudonocardiales</taxon>
        <taxon>Pseudonocardiaceae</taxon>
        <taxon>Saccharopolyspora</taxon>
    </lineage>
</organism>
<feature type="domain" description="DUF11" evidence="2">
    <location>
        <begin position="286"/>
        <end position="430"/>
    </location>
</feature>
<dbReference type="InterPro" id="IPR051172">
    <property type="entry name" value="Chlamydia_OmcB"/>
</dbReference>
<keyword evidence="5" id="KW-1185">Reference proteome</keyword>
<dbReference type="PANTHER" id="PTHR34819:SF3">
    <property type="entry name" value="CELL SURFACE PROTEIN"/>
    <property type="match status" value="1"/>
</dbReference>
<feature type="domain" description="DUF7507" evidence="3">
    <location>
        <begin position="551"/>
        <end position="650"/>
    </location>
</feature>
<dbReference type="EMBL" id="FOZX01000003">
    <property type="protein sequence ID" value="SFS64765.1"/>
    <property type="molecule type" value="Genomic_DNA"/>
</dbReference>
<protein>
    <submittedName>
        <fullName evidence="4">Conserved repeat domain-containing protein</fullName>
    </submittedName>
</protein>
<evidence type="ECO:0000313" key="5">
    <source>
        <dbReference type="Proteomes" id="UP000198852"/>
    </source>
</evidence>
<gene>
    <name evidence="4" type="ORF">SAMN05660874_02272</name>
</gene>
<dbReference type="AlphaFoldDB" id="A0A1I6RJB6"/>
<dbReference type="NCBIfam" id="TIGR01451">
    <property type="entry name" value="B_ant_repeat"/>
    <property type="match status" value="1"/>
</dbReference>
<keyword evidence="1" id="KW-0472">Membrane</keyword>
<sequence length="1078" mass="107292">MRGRKRGTILTSKWGGGAAHRILAVLGAVAMLLTILQIVDRPEAQAAPPAGYVSVPAWDGADAAPSTSPVTTTLPNNGAALGPVTAVDSSPASTDLLDTSAATQFNIDGQVVPRVQVNSTSVPTLGDPCIANKPVDQINQCSAHYVTVNLPRAVVDPVIAIRTSGGYRQTGDACNASWLDTAVSRVNGATTTSGSTSVVGGSLGNYAYNSTTNRLSLTQSYIAGLACNTLPTNATDGSAVYLQLKGVVTSFELTDYFMTSALTQVTTTAAAISGRAMFNLYVPQSDLAITKTGPATAVNGGLMQWTINATNNGAAPSHGFVINDAVPAGVTGASLVSAPPGCSLNGTSLVCSAAPPNCTVAQNTTSPTWADLTCANPQNADASVLDPGASFGPIILQGNAPVTGSSVTNTASIAGVDSDPATGNNTASVTTTLAEAPGLSLVKTADPTTVTAAGQQVGYSYEVTNTGDVPLGGLALTETQFTGSGTPPDISCPTTNLNVGASTTCTATYTTTQADIDRGSVLNAATATASTAGGGVATSPEAAATVTATRTPGLALTKTAAPTSISAAGQPVNYTFAVTNTGNVTVSGLTINETQFSGSPTPAVTCPVTSLAPGASTNCTATYTSTQDDVNRGFITNEANASGTTTAGPIASAPSSARVDIAAEPSLALVKTADPATAPGAGAQVTFHYDVTNTGNVTMSGIAVTDTEFTGTGMLPPVTCPQTTLLPGQSTSCTTTYTITPADADAGGVSNTATAVGTIPAGQQVPSNPSSATVIVPATGGPTLVKTADPATVTNAGQSITYSYAVTNDSNVTLNGVSVADTEFTGTGPAPMPSCPVTTLAPGTSTTCTATYAATQADIDRGSIANTAQAVGTVPNGEQRTSAPASAVVDAPAAPALELTKTAAPQSIDAEGDQVTYTFLVRNTGNVTMSGVAVAETSFSGTGTPPVPACPGDVLAPGAEMTCTATYTATQADLDAGTITNAANATGTPPGTNEPINSAISEAAVDVAAAPALSIVKSVDKPTPQDFYPGSLLTYSFVVTNTGNVTMGAVTVNDTEFTGTGTLSRGPARRTCSRRTRR</sequence>
<dbReference type="InterPro" id="IPR013783">
    <property type="entry name" value="Ig-like_fold"/>
</dbReference>
<dbReference type="OrthoDB" id="3225333at2"/>
<dbReference type="InterPro" id="IPR047589">
    <property type="entry name" value="DUF11_rpt"/>
</dbReference>
<feature type="domain" description="DUF7507" evidence="3">
    <location>
        <begin position="894"/>
        <end position="995"/>
    </location>
</feature>
<dbReference type="GO" id="GO:0005975">
    <property type="term" value="P:carbohydrate metabolic process"/>
    <property type="evidence" value="ECO:0007669"/>
    <property type="project" value="UniProtKB-ARBA"/>
</dbReference>
<evidence type="ECO:0000256" key="1">
    <source>
        <dbReference type="SAM" id="Phobius"/>
    </source>
</evidence>
<reference evidence="5" key="1">
    <citation type="submission" date="2016-10" db="EMBL/GenBank/DDBJ databases">
        <authorList>
            <person name="Varghese N."/>
            <person name="Submissions S."/>
        </authorList>
    </citation>
    <scope>NUCLEOTIDE SEQUENCE [LARGE SCALE GENOMIC DNA]</scope>
    <source>
        <strain evidence="5">DSM 44771</strain>
    </source>
</reference>
<dbReference type="STRING" id="95161.SAMN05660874_02272"/>
<dbReference type="PANTHER" id="PTHR34819">
    <property type="entry name" value="LARGE CYSTEINE-RICH PERIPLASMIC PROTEIN OMCB"/>
    <property type="match status" value="1"/>
</dbReference>